<dbReference type="EMBL" id="AP027080">
    <property type="protein sequence ID" value="BDU71430.1"/>
    <property type="molecule type" value="Genomic_DNA"/>
</dbReference>
<feature type="domain" description="Methyltransferase type 11" evidence="1">
    <location>
        <begin position="56"/>
        <end position="152"/>
    </location>
</feature>
<dbReference type="RefSeq" id="WP_316414320.1">
    <property type="nucleotide sequence ID" value="NZ_AP027080.1"/>
</dbReference>
<organism evidence="2 3">
    <name type="scientific">Mesoterricola silvestris</name>
    <dbReference type="NCBI Taxonomy" id="2927979"/>
    <lineage>
        <taxon>Bacteria</taxon>
        <taxon>Pseudomonadati</taxon>
        <taxon>Acidobacteriota</taxon>
        <taxon>Holophagae</taxon>
        <taxon>Holophagales</taxon>
        <taxon>Holophagaceae</taxon>
        <taxon>Mesoterricola</taxon>
    </lineage>
</organism>
<reference evidence="3" key="1">
    <citation type="journal article" date="2023" name="Int. J. Syst. Evol. Microbiol.">
        <title>Mesoterricola silvestris gen. nov., sp. nov., Mesoterricola sediminis sp. nov., Geothrix oryzae sp. nov., Geothrix edaphica sp. nov., Geothrix rubra sp. nov., and Geothrix limicola sp. nov., six novel members of Acidobacteriota isolated from soils.</title>
        <authorList>
            <person name="Itoh H."/>
            <person name="Sugisawa Y."/>
            <person name="Mise K."/>
            <person name="Xu Z."/>
            <person name="Kuniyasu M."/>
            <person name="Ushijima N."/>
            <person name="Kawano K."/>
            <person name="Kobayashi E."/>
            <person name="Shiratori Y."/>
            <person name="Masuda Y."/>
            <person name="Senoo K."/>
        </authorList>
    </citation>
    <scope>NUCLEOTIDE SEQUENCE [LARGE SCALE GENOMIC DNA]</scope>
    <source>
        <strain evidence="3">W79</strain>
    </source>
</reference>
<sequence>MNKESHAANLKFWDELADLHVGSSHYNVKAFLESGCTLRSVECEELGDVFGKRLLHLQCHFGLDTLSWAGRGAEVTGVDFSSAAIAIAERLSRQTGLPARFLCLPVEDLDILLDSTFDVIFTSYGVLTWLQALEPWAATISRLLKKGGVFYIVDEHPIAKVFAATGKDHQRFAMGEWQPYWHAPTPTACAFQHSYAEPTIALKNTTQFLWRHPLSEIINSLVSSHLQIEFLHEFPKSFYQVYQDMAIDQEGWWILEKHKESIPLMFSIKAHKQ</sequence>
<gene>
    <name evidence="2" type="ORF">METEAL_06040</name>
</gene>
<dbReference type="GO" id="GO:0008757">
    <property type="term" value="F:S-adenosylmethionine-dependent methyltransferase activity"/>
    <property type="evidence" value="ECO:0007669"/>
    <property type="project" value="InterPro"/>
</dbReference>
<dbReference type="Proteomes" id="UP001238179">
    <property type="component" value="Chromosome"/>
</dbReference>
<keyword evidence="2" id="KW-0808">Transferase</keyword>
<evidence type="ECO:0000259" key="1">
    <source>
        <dbReference type="Pfam" id="PF08241"/>
    </source>
</evidence>
<dbReference type="KEGG" id="msil:METEAL_06040"/>
<dbReference type="Pfam" id="PF08241">
    <property type="entry name" value="Methyltransf_11"/>
    <property type="match status" value="1"/>
</dbReference>
<protein>
    <submittedName>
        <fullName evidence="2">Type 12 methyltransferase</fullName>
    </submittedName>
</protein>
<dbReference type="SUPFAM" id="SSF53335">
    <property type="entry name" value="S-adenosyl-L-methionine-dependent methyltransferases"/>
    <property type="match status" value="1"/>
</dbReference>
<proteinExistence type="predicted"/>
<keyword evidence="2" id="KW-0489">Methyltransferase</keyword>
<dbReference type="InterPro" id="IPR029063">
    <property type="entry name" value="SAM-dependent_MTases_sf"/>
</dbReference>
<dbReference type="GO" id="GO:0032259">
    <property type="term" value="P:methylation"/>
    <property type="evidence" value="ECO:0007669"/>
    <property type="project" value="UniProtKB-KW"/>
</dbReference>
<dbReference type="CDD" id="cd02440">
    <property type="entry name" value="AdoMet_MTases"/>
    <property type="match status" value="1"/>
</dbReference>
<dbReference type="AlphaFoldDB" id="A0AA48GNT7"/>
<name>A0AA48GNT7_9BACT</name>
<keyword evidence="3" id="KW-1185">Reference proteome</keyword>
<evidence type="ECO:0000313" key="2">
    <source>
        <dbReference type="EMBL" id="BDU71430.1"/>
    </source>
</evidence>
<evidence type="ECO:0000313" key="3">
    <source>
        <dbReference type="Proteomes" id="UP001238179"/>
    </source>
</evidence>
<dbReference type="Gene3D" id="3.40.50.150">
    <property type="entry name" value="Vaccinia Virus protein VP39"/>
    <property type="match status" value="1"/>
</dbReference>
<accession>A0AA48GNT7</accession>
<dbReference type="InterPro" id="IPR013216">
    <property type="entry name" value="Methyltransf_11"/>
</dbReference>